<keyword evidence="4" id="KW-1185">Reference proteome</keyword>
<comment type="caution">
    <text evidence="3">The sequence shown here is derived from an EMBL/GenBank/DDBJ whole genome shotgun (WGS) entry which is preliminary data.</text>
</comment>
<organism evidence="3 4">
    <name type="scientific">Sphingomonas kyeonggiensis</name>
    <dbReference type="NCBI Taxonomy" id="1268553"/>
    <lineage>
        <taxon>Bacteria</taxon>
        <taxon>Pseudomonadati</taxon>
        <taxon>Pseudomonadota</taxon>
        <taxon>Alphaproteobacteria</taxon>
        <taxon>Sphingomonadales</taxon>
        <taxon>Sphingomonadaceae</taxon>
        <taxon>Sphingomonas</taxon>
    </lineage>
</organism>
<name>A0A7W6JQV5_9SPHN</name>
<evidence type="ECO:0000313" key="3">
    <source>
        <dbReference type="EMBL" id="MBB4097871.1"/>
    </source>
</evidence>
<keyword evidence="2" id="KW-0732">Signal</keyword>
<feature type="chain" id="PRO_5031072213" evidence="2">
    <location>
        <begin position="22"/>
        <end position="258"/>
    </location>
</feature>
<reference evidence="3 4" key="1">
    <citation type="submission" date="2020-08" db="EMBL/GenBank/DDBJ databases">
        <title>Genomic Encyclopedia of Type Strains, Phase IV (KMG-IV): sequencing the most valuable type-strain genomes for metagenomic binning, comparative biology and taxonomic classification.</title>
        <authorList>
            <person name="Goeker M."/>
        </authorList>
    </citation>
    <scope>NUCLEOTIDE SEQUENCE [LARGE SCALE GENOMIC DNA]</scope>
    <source>
        <strain evidence="3 4">DSM 101806</strain>
    </source>
</reference>
<accession>A0A7W6JQV5</accession>
<dbReference type="Proteomes" id="UP000557392">
    <property type="component" value="Unassembled WGS sequence"/>
</dbReference>
<evidence type="ECO:0000256" key="1">
    <source>
        <dbReference type="SAM" id="MobiDB-lite"/>
    </source>
</evidence>
<sequence length="258" mass="27827">MRFALPTALLAATILSGPAFAQSTPSDIADLVGARGAGGETQLQARGYSFVTVNTVGTTKWSLWWSDRQRQCIQVATSEGRYSAIQRVPEQNCRPGAPSPADAGPPPGRPDGPGPDRGDRFGPSITLVCFGGGSTPAAQYQSGYVYNSRSHRFEPQFGTTLGRDGFASDLQIEIWHGRGRIRPEGKLVSPIHSGGDNGWWDIQNLVVTADRITGEYRMNGLNKPRFEIDRRSGIIRIRAATSFTGRCDAGDWRGGGGF</sequence>
<feature type="compositionally biased region" description="Pro residues" evidence="1">
    <location>
        <begin position="103"/>
        <end position="113"/>
    </location>
</feature>
<dbReference type="AlphaFoldDB" id="A0A7W6JQV5"/>
<feature type="region of interest" description="Disordered" evidence="1">
    <location>
        <begin position="90"/>
        <end position="123"/>
    </location>
</feature>
<evidence type="ECO:0000256" key="2">
    <source>
        <dbReference type="SAM" id="SignalP"/>
    </source>
</evidence>
<evidence type="ECO:0000313" key="4">
    <source>
        <dbReference type="Proteomes" id="UP000557392"/>
    </source>
</evidence>
<gene>
    <name evidence="3" type="ORF">GGR46_001404</name>
</gene>
<protein>
    <submittedName>
        <fullName evidence="3">Uncharacterized protein</fullName>
    </submittedName>
</protein>
<proteinExistence type="predicted"/>
<dbReference type="EMBL" id="JACIEH010000001">
    <property type="protein sequence ID" value="MBB4097871.1"/>
    <property type="molecule type" value="Genomic_DNA"/>
</dbReference>
<feature type="signal peptide" evidence="2">
    <location>
        <begin position="1"/>
        <end position="21"/>
    </location>
</feature>
<dbReference type="RefSeq" id="WP_246425909.1">
    <property type="nucleotide sequence ID" value="NZ_JACIEH010000001.1"/>
</dbReference>